<feature type="region of interest" description="Disordered" evidence="1">
    <location>
        <begin position="1"/>
        <end position="21"/>
    </location>
</feature>
<evidence type="ECO:0000256" key="1">
    <source>
        <dbReference type="SAM" id="MobiDB-lite"/>
    </source>
</evidence>
<accession>A0A2M8ET35</accession>
<dbReference type="PROSITE" id="PS51465">
    <property type="entry name" value="KAZAL_2"/>
    <property type="match status" value="1"/>
</dbReference>
<dbReference type="PROSITE" id="PS00282">
    <property type="entry name" value="KAZAL_1"/>
    <property type="match status" value="1"/>
</dbReference>
<organism evidence="4 5">
    <name type="scientific">Candidatus Shapirobacteria bacterium CG_4_9_14_0_2_um_filter_39_11</name>
    <dbReference type="NCBI Taxonomy" id="1974478"/>
    <lineage>
        <taxon>Bacteria</taxon>
        <taxon>Candidatus Shapironibacteriota</taxon>
    </lineage>
</organism>
<dbReference type="AlphaFoldDB" id="A0A2M8ET35"/>
<gene>
    <name evidence="4" type="ORF">CO054_00940</name>
</gene>
<dbReference type="InterPro" id="IPR036058">
    <property type="entry name" value="Kazal_dom_sf"/>
</dbReference>
<keyword evidence="2" id="KW-0472">Membrane</keyword>
<dbReference type="InterPro" id="IPR002350">
    <property type="entry name" value="Kazal_dom"/>
</dbReference>
<reference evidence="5" key="1">
    <citation type="submission" date="2017-09" db="EMBL/GenBank/DDBJ databases">
        <title>Depth-based differentiation of microbial function through sediment-hosted aquifers and enrichment of novel symbionts in the deep terrestrial subsurface.</title>
        <authorList>
            <person name="Probst A.J."/>
            <person name="Ladd B."/>
            <person name="Jarett J.K."/>
            <person name="Geller-Mcgrath D.E."/>
            <person name="Sieber C.M.K."/>
            <person name="Emerson J.B."/>
            <person name="Anantharaman K."/>
            <person name="Thomas B.C."/>
            <person name="Malmstrom R."/>
            <person name="Stieglmeier M."/>
            <person name="Klingl A."/>
            <person name="Woyke T."/>
            <person name="Ryan C.M."/>
            <person name="Banfield J.F."/>
        </authorList>
    </citation>
    <scope>NUCLEOTIDE SEQUENCE [LARGE SCALE GENOMIC DNA]</scope>
</reference>
<comment type="caution">
    <text evidence="4">The sequence shown here is derived from an EMBL/GenBank/DDBJ whole genome shotgun (WGS) entry which is preliminary data.</text>
</comment>
<evidence type="ECO:0000256" key="2">
    <source>
        <dbReference type="SAM" id="Phobius"/>
    </source>
</evidence>
<dbReference type="Proteomes" id="UP000229816">
    <property type="component" value="Unassembled WGS sequence"/>
</dbReference>
<dbReference type="CDD" id="cd00104">
    <property type="entry name" value="KAZAL_FS"/>
    <property type="match status" value="1"/>
</dbReference>
<protein>
    <recommendedName>
        <fullName evidence="3">Kazal-like domain-containing protein</fullName>
    </recommendedName>
</protein>
<keyword evidence="2" id="KW-1133">Transmembrane helix</keyword>
<keyword evidence="2" id="KW-0812">Transmembrane</keyword>
<feature type="compositionally biased region" description="Basic and acidic residues" evidence="1">
    <location>
        <begin position="10"/>
        <end position="21"/>
    </location>
</feature>
<dbReference type="SUPFAM" id="SSF100895">
    <property type="entry name" value="Kazal-type serine protease inhibitors"/>
    <property type="match status" value="1"/>
</dbReference>
<dbReference type="EMBL" id="PFSF01000021">
    <property type="protein sequence ID" value="PJC28279.1"/>
    <property type="molecule type" value="Genomic_DNA"/>
</dbReference>
<proteinExistence type="predicted"/>
<name>A0A2M8ET35_9BACT</name>
<evidence type="ECO:0000313" key="4">
    <source>
        <dbReference type="EMBL" id="PJC28279.1"/>
    </source>
</evidence>
<sequence length="296" mass="33527">MPEEIVPTEESQKEEIPTPVEEKKEKRWLKPLLFSILGIVLAIGLVFAGYKLGQRSIYPEPVEGPTPTPKVVVTPPSDLTANWETYRDYQLKYEFRYPPDPLEPSRSEGDTSFVVGYPIKEEYRNDPFIAKSADKTFWITLGYISQTQFDVMGVRYCAYPYATSRCESIEIGGVDSMIDWGIEEGREEQDTQIEASVWIPHPNGGVVTFSLQPVVPESKEVFYQILSTFKFLGEKESSGEKVYCGEPRPQVCTMECIQNPPYICGSDGKSYCSECQACANPEVEWYVIQDEPCKGE</sequence>
<evidence type="ECO:0000259" key="3">
    <source>
        <dbReference type="PROSITE" id="PS51465"/>
    </source>
</evidence>
<evidence type="ECO:0000313" key="5">
    <source>
        <dbReference type="Proteomes" id="UP000229816"/>
    </source>
</evidence>
<feature type="domain" description="Kazal-like" evidence="3">
    <location>
        <begin position="246"/>
        <end position="295"/>
    </location>
</feature>
<feature type="transmembrane region" description="Helical" evidence="2">
    <location>
        <begin position="32"/>
        <end position="50"/>
    </location>
</feature>